<evidence type="ECO:0008006" key="3">
    <source>
        <dbReference type="Google" id="ProtNLM"/>
    </source>
</evidence>
<name>A0ABP7NA18_9GAMM</name>
<evidence type="ECO:0000313" key="1">
    <source>
        <dbReference type="EMBL" id="GAA3941039.1"/>
    </source>
</evidence>
<gene>
    <name evidence="1" type="ORF">GCM10022277_41270</name>
</gene>
<protein>
    <recommendedName>
        <fullName evidence="3">Lipoprotein</fullName>
    </recommendedName>
</protein>
<dbReference type="Proteomes" id="UP001501565">
    <property type="component" value="Unassembled WGS sequence"/>
</dbReference>
<accession>A0ABP7NA18</accession>
<organism evidence="1 2">
    <name type="scientific">Litoribacillus peritrichatus</name>
    <dbReference type="NCBI Taxonomy" id="718191"/>
    <lineage>
        <taxon>Bacteria</taxon>
        <taxon>Pseudomonadati</taxon>
        <taxon>Pseudomonadota</taxon>
        <taxon>Gammaproteobacteria</taxon>
        <taxon>Oceanospirillales</taxon>
        <taxon>Oceanospirillaceae</taxon>
        <taxon>Litoribacillus</taxon>
    </lineage>
</organism>
<comment type="caution">
    <text evidence="1">The sequence shown here is derived from an EMBL/GenBank/DDBJ whole genome shotgun (WGS) entry which is preliminary data.</text>
</comment>
<reference evidence="2" key="1">
    <citation type="journal article" date="2019" name="Int. J. Syst. Evol. Microbiol.">
        <title>The Global Catalogue of Microorganisms (GCM) 10K type strain sequencing project: providing services to taxonomists for standard genome sequencing and annotation.</title>
        <authorList>
            <consortium name="The Broad Institute Genomics Platform"/>
            <consortium name="The Broad Institute Genome Sequencing Center for Infectious Disease"/>
            <person name="Wu L."/>
            <person name="Ma J."/>
        </authorList>
    </citation>
    <scope>NUCLEOTIDE SEQUENCE [LARGE SCALE GENOMIC DNA]</scope>
    <source>
        <strain evidence="2">JCM 17551</strain>
    </source>
</reference>
<dbReference type="PROSITE" id="PS51257">
    <property type="entry name" value="PROKAR_LIPOPROTEIN"/>
    <property type="match status" value="1"/>
</dbReference>
<sequence>MVQMKRILGLVTLWGLMLFVAGCSTLTRQQIPTERPLPVAEHKPLPAELKGDPITLWLLAKNDGRDDLKVESDILQRWKEKLRKAGIQLKQPPAAAKGHMNRLFGTNNPNRKALQDFIETAELNRSGEYAGQSIVDYILEVNMNRSDFSQTYSDPIWCPVCEEKRPGSCEYTLEAHFDLKLKPLPEYRTLKSFWLESSENDDFDTFRCPTTSQSKSSMMYQNLRRDIIEDIADCGGHALATYLTPTAYVLNYYSDGKVHYFEISGGTAAGFVAGQTVQLGRVGALGRHDVAPIGEAKVASLVEPTRAIIEVTELSLVEKIRKYDQVKVIRSDIISDVSCTGKISRL</sequence>
<keyword evidence="2" id="KW-1185">Reference proteome</keyword>
<evidence type="ECO:0000313" key="2">
    <source>
        <dbReference type="Proteomes" id="UP001501565"/>
    </source>
</evidence>
<proteinExistence type="predicted"/>
<dbReference type="EMBL" id="BAABBN010000015">
    <property type="protein sequence ID" value="GAA3941039.1"/>
    <property type="molecule type" value="Genomic_DNA"/>
</dbReference>